<organism evidence="2 3">
    <name type="scientific">Orbilia brochopaga</name>
    <dbReference type="NCBI Taxonomy" id="3140254"/>
    <lineage>
        <taxon>Eukaryota</taxon>
        <taxon>Fungi</taxon>
        <taxon>Dikarya</taxon>
        <taxon>Ascomycota</taxon>
        <taxon>Pezizomycotina</taxon>
        <taxon>Orbiliomycetes</taxon>
        <taxon>Orbiliales</taxon>
        <taxon>Orbiliaceae</taxon>
        <taxon>Orbilia</taxon>
    </lineage>
</organism>
<evidence type="ECO:0000313" key="2">
    <source>
        <dbReference type="EMBL" id="KAK6347035.1"/>
    </source>
</evidence>
<accession>A0AAV9UU97</accession>
<dbReference type="EMBL" id="JAVHNQ010000005">
    <property type="protein sequence ID" value="KAK6347035.1"/>
    <property type="molecule type" value="Genomic_DNA"/>
</dbReference>
<gene>
    <name evidence="2" type="ORF">TWF696_007118</name>
</gene>
<keyword evidence="3" id="KW-1185">Reference proteome</keyword>
<feature type="region of interest" description="Disordered" evidence="1">
    <location>
        <begin position="71"/>
        <end position="99"/>
    </location>
</feature>
<comment type="caution">
    <text evidence="2">The sequence shown here is derived from an EMBL/GenBank/DDBJ whole genome shotgun (WGS) entry which is preliminary data.</text>
</comment>
<evidence type="ECO:0000256" key="1">
    <source>
        <dbReference type="SAM" id="MobiDB-lite"/>
    </source>
</evidence>
<proteinExistence type="predicted"/>
<dbReference type="Proteomes" id="UP001375240">
    <property type="component" value="Unassembled WGS sequence"/>
</dbReference>
<reference evidence="2 3" key="1">
    <citation type="submission" date="2019-10" db="EMBL/GenBank/DDBJ databases">
        <authorList>
            <person name="Palmer J.M."/>
        </authorList>
    </citation>
    <scope>NUCLEOTIDE SEQUENCE [LARGE SCALE GENOMIC DNA]</scope>
    <source>
        <strain evidence="2 3">TWF696</strain>
    </source>
</reference>
<evidence type="ECO:0000313" key="3">
    <source>
        <dbReference type="Proteomes" id="UP001375240"/>
    </source>
</evidence>
<feature type="region of interest" description="Disordered" evidence="1">
    <location>
        <begin position="47"/>
        <end position="66"/>
    </location>
</feature>
<protein>
    <submittedName>
        <fullName evidence="2">Uncharacterized protein</fullName>
    </submittedName>
</protein>
<feature type="compositionally biased region" description="Basic and acidic residues" evidence="1">
    <location>
        <begin position="88"/>
        <end position="99"/>
    </location>
</feature>
<name>A0AAV9UU97_9PEZI</name>
<sequence>MYVMHIAPAARHSSDGGFREGQAARGYSLRAGVHGPGGRGALVAALPDWPAGHHHPHRRREEMHDDGFRLERREGGGVSKPANAHAHLHADQQKTPHSR</sequence>
<dbReference type="AlphaFoldDB" id="A0AAV9UU97"/>